<dbReference type="InterPro" id="IPR036388">
    <property type="entry name" value="WH-like_DNA-bd_sf"/>
</dbReference>
<evidence type="ECO:0000313" key="4">
    <source>
        <dbReference type="EMBL" id="ALG83954.1"/>
    </source>
</evidence>
<dbReference type="RefSeq" id="WP_062391919.1">
    <property type="nucleotide sequence ID" value="NZ_CP011853.1"/>
</dbReference>
<dbReference type="AlphaFoldDB" id="A0A0N9NFA2"/>
<reference evidence="4 5" key="2">
    <citation type="journal article" date="2017" name="Int. J. Syst. Evol. Microbiol.">
        <title>Gordonia phthalatica sp. nov., a di-n-butyl phthalate-degrading bacterium isolated from activated sludge.</title>
        <authorList>
            <person name="Jin D."/>
            <person name="Kong X."/>
            <person name="Jia M."/>
            <person name="Yu X."/>
            <person name="Wang X."/>
            <person name="Zhuang X."/>
            <person name="Deng Y."/>
            <person name="Bai Z."/>
        </authorList>
    </citation>
    <scope>NUCLEOTIDE SEQUENCE [LARGE SCALE GENOMIC DNA]</scope>
    <source>
        <strain evidence="4 5">QH-11</strain>
    </source>
</reference>
<dbReference type="InterPro" id="IPR040198">
    <property type="entry name" value="Fido_containing"/>
</dbReference>
<dbReference type="PANTHER" id="PTHR13504:SF38">
    <property type="entry name" value="FIDO DOMAIN-CONTAINING PROTEIN"/>
    <property type="match status" value="1"/>
</dbReference>
<keyword evidence="2" id="KW-0067">ATP-binding</keyword>
<evidence type="ECO:0000259" key="3">
    <source>
        <dbReference type="PROSITE" id="PS51459"/>
    </source>
</evidence>
<proteinExistence type="predicted"/>
<dbReference type="GO" id="GO:0005524">
    <property type="term" value="F:ATP binding"/>
    <property type="evidence" value="ECO:0007669"/>
    <property type="project" value="UniProtKB-KW"/>
</dbReference>
<dbReference type="Proteomes" id="UP000063789">
    <property type="component" value="Chromosome"/>
</dbReference>
<gene>
    <name evidence="4" type="ORF">ACH46_04800</name>
</gene>
<dbReference type="PATRIC" id="fig|1136941.3.peg.975"/>
<evidence type="ECO:0000256" key="2">
    <source>
        <dbReference type="PIRSR" id="PIRSR640198-2"/>
    </source>
</evidence>
<keyword evidence="2" id="KW-0547">Nucleotide-binding</keyword>
<organism evidence="4 5">
    <name type="scientific">Gordonia phthalatica</name>
    <dbReference type="NCBI Taxonomy" id="1136941"/>
    <lineage>
        <taxon>Bacteria</taxon>
        <taxon>Bacillati</taxon>
        <taxon>Actinomycetota</taxon>
        <taxon>Actinomycetes</taxon>
        <taxon>Mycobacteriales</taxon>
        <taxon>Gordoniaceae</taxon>
        <taxon>Gordonia</taxon>
    </lineage>
</organism>
<feature type="domain" description="Fido" evidence="3">
    <location>
        <begin position="137"/>
        <end position="283"/>
    </location>
</feature>
<reference evidence="5" key="1">
    <citation type="submission" date="2015-06" db="EMBL/GenBank/DDBJ databases">
        <title>Complete genome sequence and metabolic analysis of phthalate degradation pathway in Gordonia sp. QH-11.</title>
        <authorList>
            <person name="Jin D."/>
            <person name="Kong X."/>
            <person name="Bai Z."/>
        </authorList>
    </citation>
    <scope>NUCLEOTIDE SEQUENCE [LARGE SCALE GENOMIC DNA]</scope>
    <source>
        <strain evidence="5">QH-11</strain>
    </source>
</reference>
<protein>
    <submittedName>
        <fullName evidence="4">Fic family protein</fullName>
    </submittedName>
</protein>
<feature type="binding site" evidence="2">
    <location>
        <begin position="224"/>
        <end position="231"/>
    </location>
    <ligand>
        <name>ATP</name>
        <dbReference type="ChEBI" id="CHEBI:30616"/>
    </ligand>
</feature>
<dbReference type="STRING" id="1136941.ACH46_04800"/>
<dbReference type="Gene3D" id="1.10.3290.10">
    <property type="entry name" value="Fido-like domain"/>
    <property type="match status" value="1"/>
</dbReference>
<dbReference type="Gene3D" id="1.10.10.10">
    <property type="entry name" value="Winged helix-like DNA-binding domain superfamily/Winged helix DNA-binding domain"/>
    <property type="match status" value="1"/>
</dbReference>
<name>A0A0N9NFA2_9ACTN</name>
<dbReference type="PANTHER" id="PTHR13504">
    <property type="entry name" value="FIDO DOMAIN-CONTAINING PROTEIN DDB_G0283145"/>
    <property type="match status" value="1"/>
</dbReference>
<dbReference type="Pfam" id="PF02661">
    <property type="entry name" value="Fic"/>
    <property type="match status" value="1"/>
</dbReference>
<dbReference type="InterPro" id="IPR036597">
    <property type="entry name" value="Fido-like_dom_sf"/>
</dbReference>
<dbReference type="SUPFAM" id="SSF140931">
    <property type="entry name" value="Fic-like"/>
    <property type="match status" value="1"/>
</dbReference>
<dbReference type="PROSITE" id="PS51459">
    <property type="entry name" value="FIDO"/>
    <property type="match status" value="1"/>
</dbReference>
<dbReference type="InterPro" id="IPR003812">
    <property type="entry name" value="Fido"/>
</dbReference>
<evidence type="ECO:0000313" key="5">
    <source>
        <dbReference type="Proteomes" id="UP000063789"/>
    </source>
</evidence>
<keyword evidence="5" id="KW-1185">Reference proteome</keyword>
<dbReference type="EMBL" id="CP011853">
    <property type="protein sequence ID" value="ALG83954.1"/>
    <property type="molecule type" value="Genomic_DNA"/>
</dbReference>
<dbReference type="KEGG" id="goq:ACH46_04800"/>
<accession>A0A0N9NFA2</accession>
<evidence type="ECO:0000256" key="1">
    <source>
        <dbReference type="PIRSR" id="PIRSR640198-1"/>
    </source>
</evidence>
<feature type="active site" evidence="1">
    <location>
        <position position="220"/>
    </location>
</feature>
<dbReference type="OrthoDB" id="9813719at2"/>
<sequence length="394" mass="42679">MRAEQGTDWPVVTYEAAQWTPSDFGSRRDRGFGSYQSAVTPAISAEQPDVPIALAALLDEASTEIVRFDAEMGGEIAPFSAALLRTESASSSEIEQVTASAKAIALAELGDRSRRNATEIVGNTRAMQAAVRLSDRLDTETILEMHLALLGDDNPRIPGGRWRDGAVWIGGRTPHSAEFVPPQHHRVLPAITDLIDFIARDDIPVLLQAAVAHAQFETIHPFPDGNGRTGRALIHALLRGKGLTQNITVPISAGLLTAPDDYFNALTAYRAGDLRPICRSFADATFDAVANGRRLVLELRSIREGWAEAHPVRRGSAADKILQALARQPVIDASFAQRELGISATASRRALADLEAAGIVTEFSGMRRNRCWRSDAVLEALDAFADRAGRRALH</sequence>